<protein>
    <submittedName>
        <fullName evidence="1">Uncharacterized protein</fullName>
    </submittedName>
</protein>
<sequence length="125" mass="14239">MSNPRLKQAIEQMLAVIDTRLPPAAKVERVQEVLQRVSEPMVQDEFVRYDGKLCPICGSKNIKQQAPVFTGNYEASALSSCHDCQARWNELYGLRGYTPLYEHDHALTPNPHQSLRQLLECIEKS</sequence>
<proteinExistence type="predicted"/>
<name>A0ABV7AZ22_9GAMM</name>
<dbReference type="Proteomes" id="UP001595457">
    <property type="component" value="Unassembled WGS sequence"/>
</dbReference>
<reference evidence="2" key="1">
    <citation type="journal article" date="2019" name="Int. J. Syst. Evol. Microbiol.">
        <title>The Global Catalogue of Microorganisms (GCM) 10K type strain sequencing project: providing services to taxonomists for standard genome sequencing and annotation.</title>
        <authorList>
            <consortium name="The Broad Institute Genomics Platform"/>
            <consortium name="The Broad Institute Genome Sequencing Center for Infectious Disease"/>
            <person name="Wu L."/>
            <person name="Ma J."/>
        </authorList>
    </citation>
    <scope>NUCLEOTIDE SEQUENCE [LARGE SCALE GENOMIC DNA]</scope>
    <source>
        <strain evidence="2">KCTC 62195</strain>
    </source>
</reference>
<accession>A0ABV7AZ22</accession>
<dbReference type="RefSeq" id="WP_377816012.1">
    <property type="nucleotide sequence ID" value="NZ_JBHRSJ010000034.1"/>
</dbReference>
<keyword evidence="2" id="KW-1185">Reference proteome</keyword>
<evidence type="ECO:0000313" key="1">
    <source>
        <dbReference type="EMBL" id="MFC2974050.1"/>
    </source>
</evidence>
<comment type="caution">
    <text evidence="1">The sequence shown here is derived from an EMBL/GenBank/DDBJ whole genome shotgun (WGS) entry which is preliminary data.</text>
</comment>
<dbReference type="EMBL" id="JBHRSJ010000034">
    <property type="protein sequence ID" value="MFC2974050.1"/>
    <property type="molecule type" value="Genomic_DNA"/>
</dbReference>
<organism evidence="1 2">
    <name type="scientific">Azotobacter bryophylli</name>
    <dbReference type="NCBI Taxonomy" id="1986537"/>
    <lineage>
        <taxon>Bacteria</taxon>
        <taxon>Pseudomonadati</taxon>
        <taxon>Pseudomonadota</taxon>
        <taxon>Gammaproteobacteria</taxon>
        <taxon>Pseudomonadales</taxon>
        <taxon>Pseudomonadaceae</taxon>
        <taxon>Azotobacter</taxon>
    </lineage>
</organism>
<evidence type="ECO:0000313" key="2">
    <source>
        <dbReference type="Proteomes" id="UP001595457"/>
    </source>
</evidence>
<gene>
    <name evidence="1" type="ORF">ACFOJE_17750</name>
</gene>